<gene>
    <name evidence="3" type="ORF">DN53_07215</name>
</gene>
<dbReference type="Proteomes" id="UP000290261">
    <property type="component" value="Unassembled WGS sequence"/>
</dbReference>
<dbReference type="Pfam" id="PF26628">
    <property type="entry name" value="DUF8202"/>
    <property type="match status" value="2"/>
</dbReference>
<feature type="non-terminal residue" evidence="3">
    <location>
        <position position="1160"/>
    </location>
</feature>
<organism evidence="3 4">
    <name type="scientific">Flagellimonas olearia</name>
    <dbReference type="NCBI Taxonomy" id="552546"/>
    <lineage>
        <taxon>Bacteria</taxon>
        <taxon>Pseudomonadati</taxon>
        <taxon>Bacteroidota</taxon>
        <taxon>Flavobacteriia</taxon>
        <taxon>Flavobacteriales</taxon>
        <taxon>Flavobacteriaceae</taxon>
        <taxon>Flagellimonas</taxon>
    </lineage>
</organism>
<comment type="caution">
    <text evidence="3">The sequence shown here is derived from an EMBL/GenBank/DDBJ whole genome shotgun (WGS) entry which is preliminary data.</text>
</comment>
<dbReference type="InterPro" id="IPR058515">
    <property type="entry name" value="DUF8202"/>
</dbReference>
<feature type="domain" description="DUF8202" evidence="2">
    <location>
        <begin position="301"/>
        <end position="470"/>
    </location>
</feature>
<evidence type="ECO:0000313" key="4">
    <source>
        <dbReference type="Proteomes" id="UP000290261"/>
    </source>
</evidence>
<accession>A0A444VH54</accession>
<evidence type="ECO:0000313" key="3">
    <source>
        <dbReference type="EMBL" id="RYC50091.1"/>
    </source>
</evidence>
<protein>
    <recommendedName>
        <fullName evidence="2">DUF8202 domain-containing protein</fullName>
    </recommendedName>
</protein>
<keyword evidence="1" id="KW-0732">Signal</keyword>
<keyword evidence="4" id="KW-1185">Reference proteome</keyword>
<name>A0A444VH54_9FLAO</name>
<sequence length="1160" mass="124799">MKNQPQPTFKAIKPILLFLAFWTLGSLGLFAQTDPNGTVNDDSGPSTLITDLNANLRLWLDATDKSTLYTTPTVVAGQSISELETNNPGTDYSGTEIQLWLDKSSYHSNVDNTVNSAFPEYVSDGGTTNNNLPTLEFSKSTSDHLMIDLPVTDSGNGEQWTSDYSVFIVFEQLQDGGVDDAFFSNGNTFADDNHFQISVSAATGNDFVFKSNNGTPDVKYLDFETEKQNELKLYSLRASSLSGVEALVDGVRTDSDASFTNVGRSFTSYKINKNRNNNRFNDSRITEVIIYDRRLSDCELDEVNKYLGNKYGKDFSSSFGALFDTDTDTNFNNAVVGIGLKEDICGGTEDKRNTATSNGMTLTVDDADNTVNRNYIAFSDNNGSETTNDNAPTDTNLKRLDKVWMLQEFGNEALGDQALDFEFDIPSIWSHLAEESFAILVDGDGDFSNAEPMAGGTVNAGKVKFSDITLGTDTSLNLDITTPVYIALAIQTGPGGLATNLQGWWKADGQVYSDAGTTSATNADPIYQWSDFSMNGNDFIQSDSGKRPIFSEATLNFNPQATFDGSNGTFMEGSGTSGLPSGNSARFMRVVATTTAAFTGNHVPFAHGGATQNEAHLIAGSVNSNGLIYSSWEPVNDITSTNFWTQDHPNIIGGAFDGASSTYLQANGTTLVTDNDGTPPTWSTVNFFLRIGADVEFSPGEFWTGHIAEVMVYDTYPSAAEQQQVDSYLALKYGITLDQSIATDYVATDGTVVWDGTVNASYNTDIFGIGQDDASGLNQKISQSVHNENGPILATTQDFTNSNVNGSRTALSEGNFMIMGHNNASQNSFTSSFDGGTNNRLNRVWKVEETGTVNAVFIAIPKSAITFPAGIPNIVVSGDETFDTTDTLVELNDDGTYYWASINPSDGDYVTFASPTPDFTIDQTSLTFDENAGSSTFIVVLDVKPATDVVLDITSDDTDEATVDKSQLTFTSADWDTPQTVTVTGVNDDIDRNDSATITIAVNDAASDDSFDALADKTVAITLTDDDTANFTVSETTLTLDENAGADIFTVVLDTEPTSDVVFNISSDDTDEATVDKAQLTFTSADWDTPQTVTVTGVDDDIDRNDSATITISVNDAASDDTFDALADKTVAITLTDNDTANFTVSETALTVDENAGTDT</sequence>
<proteinExistence type="predicted"/>
<reference evidence="3 4" key="1">
    <citation type="submission" date="2014-04" db="EMBL/GenBank/DDBJ databases">
        <title>Whole genome of Muricauda olearia.</title>
        <authorList>
            <person name="Zhang X.-H."/>
            <person name="Tang K."/>
        </authorList>
    </citation>
    <scope>NUCLEOTIDE SEQUENCE [LARGE SCALE GENOMIC DNA]</scope>
    <source>
        <strain evidence="3 4">Th120</strain>
    </source>
</reference>
<dbReference type="AlphaFoldDB" id="A0A444VH54"/>
<feature type="chain" id="PRO_5019155241" description="DUF8202 domain-containing protein" evidence="1">
    <location>
        <begin position="32"/>
        <end position="1160"/>
    </location>
</feature>
<evidence type="ECO:0000259" key="2">
    <source>
        <dbReference type="Pfam" id="PF26628"/>
    </source>
</evidence>
<evidence type="ECO:0000256" key="1">
    <source>
        <dbReference type="SAM" id="SignalP"/>
    </source>
</evidence>
<dbReference type="EMBL" id="JJMP01000014">
    <property type="protein sequence ID" value="RYC50091.1"/>
    <property type="molecule type" value="Genomic_DNA"/>
</dbReference>
<feature type="domain" description="DUF8202" evidence="2">
    <location>
        <begin position="721"/>
        <end position="906"/>
    </location>
</feature>
<feature type="signal peptide" evidence="1">
    <location>
        <begin position="1"/>
        <end position="31"/>
    </location>
</feature>